<gene>
    <name evidence="3" type="primary">Contig5251.g5627</name>
    <name evidence="3" type="ORF">STYLEM_18646</name>
</gene>
<feature type="transmembrane region" description="Helical" evidence="2">
    <location>
        <begin position="127"/>
        <end position="151"/>
    </location>
</feature>
<keyword evidence="4" id="KW-1185">Reference proteome</keyword>
<organism evidence="3 4">
    <name type="scientific">Stylonychia lemnae</name>
    <name type="common">Ciliate</name>
    <dbReference type="NCBI Taxonomy" id="5949"/>
    <lineage>
        <taxon>Eukaryota</taxon>
        <taxon>Sar</taxon>
        <taxon>Alveolata</taxon>
        <taxon>Ciliophora</taxon>
        <taxon>Intramacronucleata</taxon>
        <taxon>Spirotrichea</taxon>
        <taxon>Stichotrichia</taxon>
        <taxon>Sporadotrichida</taxon>
        <taxon>Oxytrichidae</taxon>
        <taxon>Stylonychinae</taxon>
        <taxon>Stylonychia</taxon>
    </lineage>
</organism>
<evidence type="ECO:0000313" key="3">
    <source>
        <dbReference type="EMBL" id="CDW89513.1"/>
    </source>
</evidence>
<dbReference type="InParanoid" id="A0A078B7J2"/>
<dbReference type="EMBL" id="CCKQ01017614">
    <property type="protein sequence ID" value="CDW89513.1"/>
    <property type="molecule type" value="Genomic_DNA"/>
</dbReference>
<feature type="compositionally biased region" description="Basic and acidic residues" evidence="1">
    <location>
        <begin position="44"/>
        <end position="56"/>
    </location>
</feature>
<feature type="compositionally biased region" description="Basic and acidic residues" evidence="1">
    <location>
        <begin position="25"/>
        <end position="38"/>
    </location>
</feature>
<dbReference type="AlphaFoldDB" id="A0A078B7J2"/>
<keyword evidence="2" id="KW-0472">Membrane</keyword>
<keyword evidence="2" id="KW-0812">Transmembrane</keyword>
<feature type="region of interest" description="Disordered" evidence="1">
    <location>
        <begin position="25"/>
        <end position="56"/>
    </location>
</feature>
<evidence type="ECO:0000256" key="1">
    <source>
        <dbReference type="SAM" id="MobiDB-lite"/>
    </source>
</evidence>
<evidence type="ECO:0000313" key="4">
    <source>
        <dbReference type="Proteomes" id="UP000039865"/>
    </source>
</evidence>
<sequence length="159" mass="18081">MAIYQIILGITVGVALLAYFSNKPQNKEEKGKEQKNQDNNKQPKKNESGLDEQKQRKLDKYVNALESSSVKDFQAMIKKIDDQEERKEVLELLKSQYSKGKGTRHNTENMSMEEQFADAADSFGKNICVLFLELSFLAILVLGAGYLFGFINFEDDVTK</sequence>
<name>A0A078B7J2_STYLE</name>
<dbReference type="OrthoDB" id="10554519at2759"/>
<proteinExistence type="predicted"/>
<protein>
    <submittedName>
        <fullName evidence="3">Uncharacterized protein</fullName>
    </submittedName>
</protein>
<dbReference type="Proteomes" id="UP000039865">
    <property type="component" value="Unassembled WGS sequence"/>
</dbReference>
<evidence type="ECO:0000256" key="2">
    <source>
        <dbReference type="SAM" id="Phobius"/>
    </source>
</evidence>
<feature type="transmembrane region" description="Helical" evidence="2">
    <location>
        <begin position="6"/>
        <end position="22"/>
    </location>
</feature>
<reference evidence="3 4" key="1">
    <citation type="submission" date="2014-06" db="EMBL/GenBank/DDBJ databases">
        <authorList>
            <person name="Swart Estienne"/>
        </authorList>
    </citation>
    <scope>NUCLEOTIDE SEQUENCE [LARGE SCALE GENOMIC DNA]</scope>
    <source>
        <strain evidence="3 4">130c</strain>
    </source>
</reference>
<keyword evidence="2" id="KW-1133">Transmembrane helix</keyword>
<accession>A0A078B7J2</accession>